<reference evidence="2" key="1">
    <citation type="submission" date="2013-01" db="EMBL/GenBank/DDBJ databases">
        <title>Draft Genome Sequence of a Mulberry Tree, Morus notabilis C.K. Schneid.</title>
        <authorList>
            <person name="He N."/>
            <person name="Zhao S."/>
        </authorList>
    </citation>
    <scope>NUCLEOTIDE SEQUENCE</scope>
</reference>
<evidence type="ECO:0008006" key="3">
    <source>
        <dbReference type="Google" id="ProtNLM"/>
    </source>
</evidence>
<organism evidence="1 2">
    <name type="scientific">Morus notabilis</name>
    <dbReference type="NCBI Taxonomy" id="981085"/>
    <lineage>
        <taxon>Eukaryota</taxon>
        <taxon>Viridiplantae</taxon>
        <taxon>Streptophyta</taxon>
        <taxon>Embryophyta</taxon>
        <taxon>Tracheophyta</taxon>
        <taxon>Spermatophyta</taxon>
        <taxon>Magnoliopsida</taxon>
        <taxon>eudicotyledons</taxon>
        <taxon>Gunneridae</taxon>
        <taxon>Pentapetalae</taxon>
        <taxon>rosids</taxon>
        <taxon>fabids</taxon>
        <taxon>Rosales</taxon>
        <taxon>Moraceae</taxon>
        <taxon>Moreae</taxon>
        <taxon>Morus</taxon>
    </lineage>
</organism>
<dbReference type="InterPro" id="IPR021109">
    <property type="entry name" value="Peptidase_aspartic_dom_sf"/>
</dbReference>
<evidence type="ECO:0000313" key="2">
    <source>
        <dbReference type="Proteomes" id="UP000030645"/>
    </source>
</evidence>
<keyword evidence="2" id="KW-1185">Reference proteome</keyword>
<dbReference type="EMBL" id="KE345128">
    <property type="protein sequence ID" value="EXB94163.1"/>
    <property type="molecule type" value="Genomic_DNA"/>
</dbReference>
<sequence>MQDLTIIENFLPLELGGIDVILGMQWLETLGSMNVNLKSQTMRFKVLGENVMLKGDASLTRSLISLKAMMRTIRHEG</sequence>
<gene>
    <name evidence="1" type="ORF">L484_000518</name>
</gene>
<dbReference type="AlphaFoldDB" id="W9RJ40"/>
<protein>
    <recommendedName>
        <fullName evidence="3">Ty3-gypsy retrotransposon protein</fullName>
    </recommendedName>
</protein>
<dbReference type="Gene3D" id="2.40.70.10">
    <property type="entry name" value="Acid Proteases"/>
    <property type="match status" value="1"/>
</dbReference>
<proteinExistence type="predicted"/>
<dbReference type="eggNOG" id="ENOG502SZX6">
    <property type="taxonomic scope" value="Eukaryota"/>
</dbReference>
<name>W9RJ40_9ROSA</name>
<evidence type="ECO:0000313" key="1">
    <source>
        <dbReference type="EMBL" id="EXB94163.1"/>
    </source>
</evidence>
<dbReference type="Proteomes" id="UP000030645">
    <property type="component" value="Unassembled WGS sequence"/>
</dbReference>
<accession>W9RJ40</accession>